<evidence type="ECO:0000313" key="2">
    <source>
        <dbReference type="EMBL" id="MCM2372937.1"/>
    </source>
</evidence>
<dbReference type="EMBL" id="JAMQBK010000058">
    <property type="protein sequence ID" value="MCM2372937.1"/>
    <property type="molecule type" value="Genomic_DNA"/>
</dbReference>
<reference evidence="2 3" key="1">
    <citation type="journal article" date="2022" name="Syst. Appl. Microbiol.">
        <title>Rhodopirellula aestuarii sp. nov., a novel member of the genus Rhodopirellula isolated from brackish sediments collected in the Tagus River estuary, Portugal.</title>
        <authorList>
            <person name="Vitorino I.R."/>
            <person name="Klimek D."/>
            <person name="Calusinska M."/>
            <person name="Lobo-da-Cunha A."/>
            <person name="Vasconcelos V."/>
            <person name="Lage O.M."/>
        </authorList>
    </citation>
    <scope>NUCLEOTIDE SEQUENCE [LARGE SCALE GENOMIC DNA]</scope>
    <source>
        <strain evidence="2 3">ICT_H3.1</strain>
    </source>
</reference>
<dbReference type="SUPFAM" id="SSF50939">
    <property type="entry name" value="Sialidases"/>
    <property type="match status" value="1"/>
</dbReference>
<accession>A0ABT0U7P4</accession>
<keyword evidence="3" id="KW-1185">Reference proteome</keyword>
<dbReference type="GO" id="GO:0016787">
    <property type="term" value="F:hydrolase activity"/>
    <property type="evidence" value="ECO:0007669"/>
    <property type="project" value="UniProtKB-KW"/>
</dbReference>
<dbReference type="RefSeq" id="WP_250930572.1">
    <property type="nucleotide sequence ID" value="NZ_JAMQBK010000058.1"/>
</dbReference>
<dbReference type="Gene3D" id="2.120.10.10">
    <property type="match status" value="1"/>
</dbReference>
<feature type="chain" id="PRO_5045721279" evidence="1">
    <location>
        <begin position="21"/>
        <end position="390"/>
    </location>
</feature>
<comment type="caution">
    <text evidence="2">The sequence shown here is derived from an EMBL/GenBank/DDBJ whole genome shotgun (WGS) entry which is preliminary data.</text>
</comment>
<name>A0ABT0U7P4_9BACT</name>
<evidence type="ECO:0000313" key="3">
    <source>
        <dbReference type="Proteomes" id="UP001202961"/>
    </source>
</evidence>
<protein>
    <submittedName>
        <fullName evidence="2">Glycoside hydrolase</fullName>
    </submittedName>
</protein>
<gene>
    <name evidence="2" type="ORF">NB063_20175</name>
</gene>
<organism evidence="2 3">
    <name type="scientific">Aporhodopirellula aestuarii</name>
    <dbReference type="NCBI Taxonomy" id="2950107"/>
    <lineage>
        <taxon>Bacteria</taxon>
        <taxon>Pseudomonadati</taxon>
        <taxon>Planctomycetota</taxon>
        <taxon>Planctomycetia</taxon>
        <taxon>Pirellulales</taxon>
        <taxon>Pirellulaceae</taxon>
        <taxon>Aporhodopirellula</taxon>
    </lineage>
</organism>
<dbReference type="InterPro" id="IPR036278">
    <property type="entry name" value="Sialidase_sf"/>
</dbReference>
<keyword evidence="1" id="KW-0732">Signal</keyword>
<evidence type="ECO:0000256" key="1">
    <source>
        <dbReference type="SAM" id="SignalP"/>
    </source>
</evidence>
<proteinExistence type="predicted"/>
<dbReference type="CDD" id="cd15482">
    <property type="entry name" value="Sialidase_non-viral"/>
    <property type="match status" value="1"/>
</dbReference>
<feature type="signal peptide" evidence="1">
    <location>
        <begin position="1"/>
        <end position="20"/>
    </location>
</feature>
<keyword evidence="2" id="KW-0378">Hydrolase</keyword>
<sequence>MHLFLLIAGSLLFSICHSYAQELEIQRSVIAEGTAEFDWTQARTVFVPGEDGLFLTTMSQTSKIGSHGYHDVYMTVSRDGGRTWTTPEVVPALKRVRRADDYEVVAGDIWPHWHAESGKVLLTGKTFHFAGGTRENYLREEVFYAVMDPETLECGPLRTLSLPDVDHGGSPFVAPNAGCHQVVLLPNGDVLLPIRYQKNAQQRIYTTMVARCGFDGETLTYREHGSEHTLNKGRGLYEPSVTLFRDQAFLTMRADHGAFVSRSDNGIRFTAEIPWMFDDGTPLGSYNTQQHWMTVGDKLYLVYTRPGAQNDHIMRHRAPLFVAEVDPERLVAIRSTEQVLVPENAATLGNSGVCQIHANESWVTVAEGLIRLGARKGENNKVFLVKVARP</sequence>
<dbReference type="Proteomes" id="UP001202961">
    <property type="component" value="Unassembled WGS sequence"/>
</dbReference>